<gene>
    <name evidence="6" type="ORF">FHS79_001856</name>
</gene>
<dbReference type="PANTHER" id="PTHR10434:SF40">
    <property type="entry name" value="1-ACYL-SN-GLYCEROL-3-PHOSPHATE ACYLTRANSFERASE"/>
    <property type="match status" value="1"/>
</dbReference>
<dbReference type="GO" id="GO:0003841">
    <property type="term" value="F:1-acylglycerol-3-phosphate O-acyltransferase activity"/>
    <property type="evidence" value="ECO:0007669"/>
    <property type="project" value="UniProtKB-EC"/>
</dbReference>
<dbReference type="SMART" id="SM00563">
    <property type="entry name" value="PlsC"/>
    <property type="match status" value="1"/>
</dbReference>
<dbReference type="EC" id="2.3.1.51" evidence="6"/>
<dbReference type="AlphaFoldDB" id="A0A841L4V6"/>
<organism evidence="6 7">
    <name type="scientific">Polymorphobacter multimanifer</name>
    <dbReference type="NCBI Taxonomy" id="1070431"/>
    <lineage>
        <taxon>Bacteria</taxon>
        <taxon>Pseudomonadati</taxon>
        <taxon>Pseudomonadota</taxon>
        <taxon>Alphaproteobacteria</taxon>
        <taxon>Sphingomonadales</taxon>
        <taxon>Sphingosinicellaceae</taxon>
        <taxon>Polymorphobacter</taxon>
    </lineage>
</organism>
<dbReference type="Proteomes" id="UP000538147">
    <property type="component" value="Unassembled WGS sequence"/>
</dbReference>
<keyword evidence="4" id="KW-0812">Transmembrane</keyword>
<comment type="caution">
    <text evidence="6">The sequence shown here is derived from an EMBL/GenBank/DDBJ whole genome shotgun (WGS) entry which is preliminary data.</text>
</comment>
<evidence type="ECO:0000259" key="5">
    <source>
        <dbReference type="SMART" id="SM00563"/>
    </source>
</evidence>
<sequence>MALLRTLVFQLVFYAGTVPIVLGTLLFSLFAEGARFIIPRAWGQWFLFTSRHILGVRLRIEGELPQGPVLIAIKHQSAYETIALLALFEKPATVMKAELQRIPFWGWAAARQGAIFVDRTGSSASLRAMMKAAQRAAAASRPIVIFPEGTRVPAGQAPPLAAGFAGLYKVSRYPVVPIALDSGLVWTRDFAKRPGTVTMRVGDVIPAGLPREAIEARVHSAINALETL</sequence>
<evidence type="ECO:0000256" key="2">
    <source>
        <dbReference type="ARBA" id="ARBA00022679"/>
    </source>
</evidence>
<keyword evidence="7" id="KW-1185">Reference proteome</keyword>
<evidence type="ECO:0000313" key="7">
    <source>
        <dbReference type="Proteomes" id="UP000538147"/>
    </source>
</evidence>
<reference evidence="6 7" key="1">
    <citation type="submission" date="2020-08" db="EMBL/GenBank/DDBJ databases">
        <title>Genomic Encyclopedia of Type Strains, Phase IV (KMG-IV): sequencing the most valuable type-strain genomes for metagenomic binning, comparative biology and taxonomic classification.</title>
        <authorList>
            <person name="Goeker M."/>
        </authorList>
    </citation>
    <scope>NUCLEOTIDE SEQUENCE [LARGE SCALE GENOMIC DNA]</scope>
    <source>
        <strain evidence="6 7">DSM 102189</strain>
    </source>
</reference>
<dbReference type="PANTHER" id="PTHR10434">
    <property type="entry name" value="1-ACYL-SN-GLYCEROL-3-PHOSPHATE ACYLTRANSFERASE"/>
    <property type="match status" value="1"/>
</dbReference>
<dbReference type="CDD" id="cd07989">
    <property type="entry name" value="LPLAT_AGPAT-like"/>
    <property type="match status" value="1"/>
</dbReference>
<keyword evidence="4" id="KW-1133">Transmembrane helix</keyword>
<feature type="transmembrane region" description="Helical" evidence="4">
    <location>
        <begin position="12"/>
        <end position="31"/>
    </location>
</feature>
<evidence type="ECO:0000313" key="6">
    <source>
        <dbReference type="EMBL" id="MBB6227677.1"/>
    </source>
</evidence>
<dbReference type="SUPFAM" id="SSF69593">
    <property type="entry name" value="Glycerol-3-phosphate (1)-acyltransferase"/>
    <property type="match status" value="1"/>
</dbReference>
<dbReference type="Pfam" id="PF01553">
    <property type="entry name" value="Acyltransferase"/>
    <property type="match status" value="1"/>
</dbReference>
<proteinExistence type="predicted"/>
<dbReference type="EMBL" id="JACIIV010000012">
    <property type="protein sequence ID" value="MBB6227677.1"/>
    <property type="molecule type" value="Genomic_DNA"/>
</dbReference>
<name>A0A841L4V6_9SPHN</name>
<dbReference type="GO" id="GO:0006654">
    <property type="term" value="P:phosphatidic acid biosynthetic process"/>
    <property type="evidence" value="ECO:0007669"/>
    <property type="project" value="TreeGrafter"/>
</dbReference>
<evidence type="ECO:0000256" key="4">
    <source>
        <dbReference type="SAM" id="Phobius"/>
    </source>
</evidence>
<comment type="pathway">
    <text evidence="1">Lipid metabolism.</text>
</comment>
<evidence type="ECO:0000256" key="1">
    <source>
        <dbReference type="ARBA" id="ARBA00005189"/>
    </source>
</evidence>
<dbReference type="InterPro" id="IPR002123">
    <property type="entry name" value="Plipid/glycerol_acylTrfase"/>
</dbReference>
<protein>
    <submittedName>
        <fullName evidence="6">1-acyl-sn-glycerol-3-phosphate acyltransferase</fullName>
        <ecNumber evidence="6">2.3.1.51</ecNumber>
    </submittedName>
</protein>
<dbReference type="RefSeq" id="WP_184198699.1">
    <property type="nucleotide sequence ID" value="NZ_BMOX01000008.1"/>
</dbReference>
<keyword evidence="2 6" id="KW-0808">Transferase</keyword>
<evidence type="ECO:0000256" key="3">
    <source>
        <dbReference type="ARBA" id="ARBA00023315"/>
    </source>
</evidence>
<feature type="domain" description="Phospholipid/glycerol acyltransferase" evidence="5">
    <location>
        <begin position="69"/>
        <end position="183"/>
    </location>
</feature>
<keyword evidence="4" id="KW-0472">Membrane</keyword>
<accession>A0A841L4V6</accession>
<keyword evidence="3 6" id="KW-0012">Acyltransferase</keyword>